<dbReference type="PANTHER" id="PTHR15048:SF0">
    <property type="entry name" value="STARCH-BINDING DOMAIN-CONTAINING PROTEIN 1"/>
    <property type="match status" value="1"/>
</dbReference>
<feature type="domain" description="CBM20" evidence="1">
    <location>
        <begin position="98"/>
        <end position="206"/>
    </location>
</feature>
<reference evidence="2" key="1">
    <citation type="submission" date="2023-08" db="EMBL/GenBank/DDBJ databases">
        <authorList>
            <person name="Chen Y."/>
            <person name="Shah S."/>
            <person name="Dougan E. K."/>
            <person name="Thang M."/>
            <person name="Chan C."/>
        </authorList>
    </citation>
    <scope>NUCLEOTIDE SEQUENCE</scope>
</reference>
<evidence type="ECO:0000313" key="2">
    <source>
        <dbReference type="EMBL" id="CAJ1409819.1"/>
    </source>
</evidence>
<keyword evidence="3" id="KW-1185">Reference proteome</keyword>
<feature type="non-terminal residue" evidence="2">
    <location>
        <position position="206"/>
    </location>
</feature>
<accession>A0AA36NJQ3</accession>
<name>A0AA36NJQ3_9DINO</name>
<dbReference type="AlphaFoldDB" id="A0AA36NJQ3"/>
<dbReference type="SUPFAM" id="SSF49452">
    <property type="entry name" value="Starch-binding domain-like"/>
    <property type="match status" value="1"/>
</dbReference>
<dbReference type="GO" id="GO:2001070">
    <property type="term" value="F:starch binding"/>
    <property type="evidence" value="ECO:0007669"/>
    <property type="project" value="InterPro"/>
</dbReference>
<dbReference type="Proteomes" id="UP001178507">
    <property type="component" value="Unassembled WGS sequence"/>
</dbReference>
<gene>
    <name evidence="2" type="ORF">EVOR1521_LOCUS30813</name>
</gene>
<dbReference type="Pfam" id="PF00686">
    <property type="entry name" value="CBM_20"/>
    <property type="match status" value="1"/>
</dbReference>
<proteinExistence type="predicted"/>
<dbReference type="CDD" id="cd05467">
    <property type="entry name" value="CBM20"/>
    <property type="match status" value="1"/>
</dbReference>
<sequence length="206" mass="22929">VPVGFSSGSPATRFSICMAGPPECSPGHKLAAKQRSYKEKYAEVMHKRQVNMYERAWDEAIRREKEMCSKVAKEAQEAKEAKDAKDVKEPKELQANAGEWSGGAFHTFMVPYSTSFGQDLFLVGSCEELGCWDVIRKVPMGWTEGNVWTAKVSIPKERGAVEYKYIVAQGDVGKWHKSRAGGLRSWPAPRPLARLRGDARMGSLFG</sequence>
<dbReference type="PANTHER" id="PTHR15048">
    <property type="entry name" value="STARCH-BINDING DOMAIN-CONTAINING PROTEIN 1"/>
    <property type="match status" value="1"/>
</dbReference>
<evidence type="ECO:0000259" key="1">
    <source>
        <dbReference type="PROSITE" id="PS51166"/>
    </source>
</evidence>
<dbReference type="InterPro" id="IPR002044">
    <property type="entry name" value="CBM20"/>
</dbReference>
<dbReference type="PROSITE" id="PS51166">
    <property type="entry name" value="CBM20"/>
    <property type="match status" value="1"/>
</dbReference>
<comment type="caution">
    <text evidence="2">The sequence shown here is derived from an EMBL/GenBank/DDBJ whole genome shotgun (WGS) entry which is preliminary data.</text>
</comment>
<protein>
    <recommendedName>
        <fullName evidence="1">CBM20 domain-containing protein</fullName>
    </recommendedName>
</protein>
<dbReference type="EMBL" id="CAUJNA010003787">
    <property type="protein sequence ID" value="CAJ1409819.1"/>
    <property type="molecule type" value="Genomic_DNA"/>
</dbReference>
<evidence type="ECO:0000313" key="3">
    <source>
        <dbReference type="Proteomes" id="UP001178507"/>
    </source>
</evidence>
<organism evidence="2 3">
    <name type="scientific">Effrenium voratum</name>
    <dbReference type="NCBI Taxonomy" id="2562239"/>
    <lineage>
        <taxon>Eukaryota</taxon>
        <taxon>Sar</taxon>
        <taxon>Alveolata</taxon>
        <taxon>Dinophyceae</taxon>
        <taxon>Suessiales</taxon>
        <taxon>Symbiodiniaceae</taxon>
        <taxon>Effrenium</taxon>
    </lineage>
</organism>
<dbReference type="InterPro" id="IPR013784">
    <property type="entry name" value="Carb-bd-like_fold"/>
</dbReference>
<dbReference type="GO" id="GO:0016020">
    <property type="term" value="C:membrane"/>
    <property type="evidence" value="ECO:0007669"/>
    <property type="project" value="TreeGrafter"/>
</dbReference>
<dbReference type="SMART" id="SM01065">
    <property type="entry name" value="CBM_2"/>
    <property type="match status" value="1"/>
</dbReference>
<dbReference type="Gene3D" id="2.60.40.10">
    <property type="entry name" value="Immunoglobulins"/>
    <property type="match status" value="1"/>
</dbReference>
<dbReference type="InterPro" id="IPR013783">
    <property type="entry name" value="Ig-like_fold"/>
</dbReference>